<protein>
    <submittedName>
        <fullName evidence="2">Uncharacterized protein</fullName>
    </submittedName>
</protein>
<gene>
    <name evidence="2" type="ORF">AVDCRST_MAG14-134</name>
</gene>
<dbReference type="EMBL" id="CADCVG010000005">
    <property type="protein sequence ID" value="CAA9443114.1"/>
    <property type="molecule type" value="Genomic_DNA"/>
</dbReference>
<organism evidence="2">
    <name type="scientific">uncultured Rubrobacteraceae bacterium</name>
    <dbReference type="NCBI Taxonomy" id="349277"/>
    <lineage>
        <taxon>Bacteria</taxon>
        <taxon>Bacillati</taxon>
        <taxon>Actinomycetota</taxon>
        <taxon>Rubrobacteria</taxon>
        <taxon>Rubrobacterales</taxon>
        <taxon>Rubrobacteraceae</taxon>
        <taxon>environmental samples</taxon>
    </lineage>
</organism>
<reference evidence="2" key="1">
    <citation type="submission" date="2020-02" db="EMBL/GenBank/DDBJ databases">
        <authorList>
            <person name="Meier V. D."/>
        </authorList>
    </citation>
    <scope>NUCLEOTIDE SEQUENCE</scope>
    <source>
        <strain evidence="2">AVDCRST_MAG14</strain>
    </source>
</reference>
<accession>A0A6J4QL90</accession>
<feature type="non-terminal residue" evidence="2">
    <location>
        <position position="147"/>
    </location>
</feature>
<name>A0A6J4QL90_9ACTN</name>
<feature type="region of interest" description="Disordered" evidence="1">
    <location>
        <begin position="33"/>
        <end position="73"/>
    </location>
</feature>
<evidence type="ECO:0000313" key="2">
    <source>
        <dbReference type="EMBL" id="CAA9443114.1"/>
    </source>
</evidence>
<feature type="non-terminal residue" evidence="2">
    <location>
        <position position="1"/>
    </location>
</feature>
<feature type="compositionally biased region" description="Basic and acidic residues" evidence="1">
    <location>
        <begin position="43"/>
        <end position="61"/>
    </location>
</feature>
<sequence>VVHNACERICEVCVDTALSGYARYPANRQWRRARTGGGGIDSARLHESSPLHRRGSGEHPRTPTPGYHSVGDGRLRTRRNSEALQKGREVGLVRTLVLSRLLRASHHRFRHLHHRRRFCPDLRVESARPLPEVLPETAGRVRAANLM</sequence>
<proteinExistence type="predicted"/>
<evidence type="ECO:0000256" key="1">
    <source>
        <dbReference type="SAM" id="MobiDB-lite"/>
    </source>
</evidence>
<dbReference type="AlphaFoldDB" id="A0A6J4QL90"/>